<dbReference type="Pfam" id="PF04266">
    <property type="entry name" value="ASCH"/>
    <property type="match status" value="1"/>
</dbReference>
<dbReference type="InterPro" id="IPR009326">
    <property type="entry name" value="DUF984"/>
</dbReference>
<dbReference type="Gene3D" id="3.10.400.10">
    <property type="entry name" value="Sulfate adenylyltransferase"/>
    <property type="match status" value="1"/>
</dbReference>
<dbReference type="PIRSF" id="PIRSF021320">
    <property type="entry name" value="DUF984"/>
    <property type="match status" value="1"/>
</dbReference>
<gene>
    <name evidence="2" type="ORF">ACETWP_03490</name>
</gene>
<evidence type="ECO:0000313" key="3">
    <source>
        <dbReference type="Proteomes" id="UP001575652"/>
    </source>
</evidence>
<dbReference type="SMART" id="SM01022">
    <property type="entry name" value="ASCH"/>
    <property type="match status" value="1"/>
</dbReference>
<reference evidence="2 3" key="1">
    <citation type="submission" date="2024-09" db="EMBL/GenBank/DDBJ databases">
        <authorList>
            <person name="Salinas-Garcia M.A."/>
            <person name="Prieme A."/>
        </authorList>
    </citation>
    <scope>NUCLEOTIDE SEQUENCE [LARGE SCALE GENOMIC DNA]</scope>
    <source>
        <strain evidence="2 3">DSM 21081</strain>
    </source>
</reference>
<dbReference type="InterPro" id="IPR007374">
    <property type="entry name" value="ASCH_domain"/>
</dbReference>
<organism evidence="2 3">
    <name type="scientific">Arthrobacter halodurans</name>
    <dbReference type="NCBI Taxonomy" id="516699"/>
    <lineage>
        <taxon>Bacteria</taxon>
        <taxon>Bacillati</taxon>
        <taxon>Actinomycetota</taxon>
        <taxon>Actinomycetes</taxon>
        <taxon>Micrococcales</taxon>
        <taxon>Micrococcaceae</taxon>
        <taxon>Arthrobacter</taxon>
    </lineage>
</organism>
<dbReference type="PANTHER" id="PTHR39203">
    <property type="entry name" value="CYTOPLASMIC PROTEIN-RELATED"/>
    <property type="match status" value="1"/>
</dbReference>
<dbReference type="SUPFAM" id="SSF88697">
    <property type="entry name" value="PUA domain-like"/>
    <property type="match status" value="1"/>
</dbReference>
<proteinExistence type="predicted"/>
<evidence type="ECO:0000259" key="1">
    <source>
        <dbReference type="SMART" id="SM01022"/>
    </source>
</evidence>
<evidence type="ECO:0000313" key="2">
    <source>
        <dbReference type="EMBL" id="MFB0833641.1"/>
    </source>
</evidence>
<comment type="caution">
    <text evidence="2">The sequence shown here is derived from an EMBL/GenBank/DDBJ whole genome shotgun (WGS) entry which is preliminary data.</text>
</comment>
<sequence length="169" mass="18845">MTDQTTTLSPIDYSAAQRMWNEYAAARPEAAALCTEHTVERFGDSDALADALLLEVLHGTKRATSELADEFTARGDPLPRIGSHWVACDGSGRPRAVLRTTELRLAAFDAVDAAFARDEGEDDLSLESWRREHRKYWIRGCAARGRAWSETDPIVLERFAVVWPPEIAD</sequence>
<accession>A0ABV4UJA7</accession>
<dbReference type="Proteomes" id="UP001575652">
    <property type="component" value="Unassembled WGS sequence"/>
</dbReference>
<dbReference type="InterPro" id="IPR015947">
    <property type="entry name" value="PUA-like_sf"/>
</dbReference>
<protein>
    <submittedName>
        <fullName evidence="2">ASCH domain-containing protein</fullName>
    </submittedName>
</protein>
<name>A0ABV4UJA7_9MICC</name>
<dbReference type="EMBL" id="JBHDLJ010000002">
    <property type="protein sequence ID" value="MFB0833641.1"/>
    <property type="molecule type" value="Genomic_DNA"/>
</dbReference>
<dbReference type="PANTHER" id="PTHR39203:SF1">
    <property type="entry name" value="CYTOPLASMIC PROTEIN"/>
    <property type="match status" value="1"/>
</dbReference>
<keyword evidence="3" id="KW-1185">Reference proteome</keyword>
<dbReference type="RefSeq" id="WP_373970807.1">
    <property type="nucleotide sequence ID" value="NZ_JBHDLJ010000002.1"/>
</dbReference>
<feature type="domain" description="ASCH" evidence="1">
    <location>
        <begin position="40"/>
        <end position="163"/>
    </location>
</feature>